<accession>A0A7H9SNL9</accession>
<dbReference type="Gene3D" id="3.40.50.2000">
    <property type="entry name" value="Glycogen Phosphorylase B"/>
    <property type="match status" value="2"/>
</dbReference>
<evidence type="ECO:0000313" key="4">
    <source>
        <dbReference type="EMBL" id="QNH67985.1"/>
    </source>
</evidence>
<keyword evidence="2" id="KW-0328">Glycosyltransferase</keyword>
<organism evidence="4">
    <name type="scientific">Brachionus koreanus</name>
    <dbReference type="NCBI Taxonomy" id="1199090"/>
    <lineage>
        <taxon>Eukaryota</taxon>
        <taxon>Metazoa</taxon>
        <taxon>Spiralia</taxon>
        <taxon>Gnathifera</taxon>
        <taxon>Rotifera</taxon>
        <taxon>Eurotatoria</taxon>
        <taxon>Monogononta</taxon>
        <taxon>Pseudotrocha</taxon>
        <taxon>Ploima</taxon>
        <taxon>Brachionidae</taxon>
        <taxon>Brachionus</taxon>
    </lineage>
</organism>
<dbReference type="SUPFAM" id="SSF53756">
    <property type="entry name" value="UDP-Glycosyltransferase/glycogen phosphorylase"/>
    <property type="match status" value="1"/>
</dbReference>
<dbReference type="PANTHER" id="PTHR48043:SF145">
    <property type="entry name" value="FI06409P-RELATED"/>
    <property type="match status" value="1"/>
</dbReference>
<evidence type="ECO:0000256" key="3">
    <source>
        <dbReference type="ARBA" id="ARBA00022679"/>
    </source>
</evidence>
<dbReference type="EMBL" id="MT524930">
    <property type="protein sequence ID" value="QNH67985.1"/>
    <property type="molecule type" value="mRNA"/>
</dbReference>
<dbReference type="InterPro" id="IPR050271">
    <property type="entry name" value="UDP-glycosyltransferase"/>
</dbReference>
<evidence type="ECO:0000256" key="1">
    <source>
        <dbReference type="ARBA" id="ARBA00009995"/>
    </source>
</evidence>
<sequence length="454" mass="52382">MVKRRIFVLTLAASGHLNPMCGLVHELCKQTNIECFFYNGGKFKETIEKTGASFCLYPNVDALVSKYSEAPKLTDKDGHTKFFANFMQFQFEVSYECVPQLVKDVETHKPDLIIYDPIFYPAKFLIEILKKKSIPMKYVEFFPNFVFDEEMMKTMPGANERSFSQLWILIKSFYKQYGISRHFNLSVYNPFTLMAPVKEHMKIVAVFPELHPRVNSYDNKHNFVGQCVSEEIRNQDFQSDDQLKSILDLFPIRDQTNQSNNDLKLIYMSLGTIFHSNSFIFDHFIEAIRSFDKNPGHKFKSSQLHAILSVGDKSMKAFEKRISTGQLSLPQNILIREKVPQLEILKRAHLFITHSGMNSISETIKYAVPIISIPLEGDQQINGIRSCDELELGIRLEALKISSDVFCDAIERVLTDEKYTKNIKQMSNTSAKYNGRVEATKLIMDYLNQDNETK</sequence>
<dbReference type="PANTHER" id="PTHR48043">
    <property type="entry name" value="EG:EG0003.4 PROTEIN-RELATED"/>
    <property type="match status" value="1"/>
</dbReference>
<dbReference type="InterPro" id="IPR002213">
    <property type="entry name" value="UDP_glucos_trans"/>
</dbReference>
<proteinExistence type="evidence at transcript level"/>
<name>A0A7H9SNL9_9BILA</name>
<comment type="similarity">
    <text evidence="1">Belongs to the UDP-glycosyltransferase family.</text>
</comment>
<dbReference type="GO" id="GO:0008194">
    <property type="term" value="F:UDP-glycosyltransferase activity"/>
    <property type="evidence" value="ECO:0007669"/>
    <property type="project" value="InterPro"/>
</dbReference>
<reference evidence="4" key="2">
    <citation type="submission" date="2020-05" db="EMBL/GenBank/DDBJ databases">
        <authorList>
            <person name="Kang H.-M."/>
            <person name="Kim M.-S."/>
            <person name="Lee J.-S."/>
        </authorList>
    </citation>
    <scope>NUCLEOTIDE SEQUENCE</scope>
</reference>
<reference evidence="4" key="1">
    <citation type="journal article" date="2020" name="Comp. Biochem. Physiol. Part D Genomics Proteomics">
        <title>The genome of the marine monogonont rotifer Brachionus rotundiformis and insight into species-specific detoxification components in Brachionus spp.</title>
        <authorList>
            <person name="Kang H.M."/>
            <person name="Kim M.S."/>
            <person name="Choi B.S."/>
            <person name="Kim D.H."/>
            <person name="Kim H.J."/>
            <person name="Hwang U.K."/>
            <person name="Hagiwara A."/>
            <person name="Lee J.S."/>
        </authorList>
    </citation>
    <scope>NUCLEOTIDE SEQUENCE</scope>
</reference>
<keyword evidence="3 4" id="KW-0808">Transferase</keyword>
<protein>
    <submittedName>
        <fullName evidence="4">UDP-glucuronosyltransferase-like protein 3</fullName>
    </submittedName>
</protein>
<dbReference type="CDD" id="cd03784">
    <property type="entry name" value="GT1_Gtf-like"/>
    <property type="match status" value="1"/>
</dbReference>
<dbReference type="Pfam" id="PF00201">
    <property type="entry name" value="UDPGT"/>
    <property type="match status" value="1"/>
</dbReference>
<evidence type="ECO:0000256" key="2">
    <source>
        <dbReference type="ARBA" id="ARBA00022676"/>
    </source>
</evidence>
<dbReference type="AlphaFoldDB" id="A0A7H9SNL9"/>